<name>A0ABW8I480_9BACI</name>
<organism evidence="1 2">
    <name type="scientific">Bacillus lumedeiriae</name>
    <dbReference type="NCBI Taxonomy" id="3058829"/>
    <lineage>
        <taxon>Bacteria</taxon>
        <taxon>Bacillati</taxon>
        <taxon>Bacillota</taxon>
        <taxon>Bacilli</taxon>
        <taxon>Bacillales</taxon>
        <taxon>Bacillaceae</taxon>
        <taxon>Bacillus</taxon>
    </lineage>
</organism>
<evidence type="ECO:0000313" key="1">
    <source>
        <dbReference type="EMBL" id="MFK2824279.1"/>
    </source>
</evidence>
<sequence>MKAIWIGKNTNKEVERPLIDRFQAVDKRSLSLLPACGAPDPSGHSAPHQASRLERQTFSISLIMSRIDFAYSLKQSLIDCFLFYLCCSY</sequence>
<comment type="caution">
    <text evidence="1">The sequence shown here is derived from an EMBL/GenBank/DDBJ whole genome shotgun (WGS) entry which is preliminary data.</text>
</comment>
<dbReference type="EMBL" id="JAUIYO010000001">
    <property type="protein sequence ID" value="MFK2824279.1"/>
    <property type="molecule type" value="Genomic_DNA"/>
</dbReference>
<keyword evidence="2" id="KW-1185">Reference proteome</keyword>
<reference evidence="1 2" key="1">
    <citation type="submission" date="2023-07" db="EMBL/GenBank/DDBJ databases">
        <title>Bacillus lucianemedeirus sp. nov, a new species isolated from an immunobiological production facility.</title>
        <authorList>
            <person name="Costa L.V."/>
            <person name="Miranda R.V.S.L."/>
            <person name="Brandao M.L.L."/>
            <person name="Reis C.M.F."/>
            <person name="Frazao A.M."/>
            <person name="Cruz F.V."/>
            <person name="Baio P.V.P."/>
            <person name="Veras J.F.C."/>
            <person name="Ramos J.N."/>
            <person name="Vieira V."/>
        </authorList>
    </citation>
    <scope>NUCLEOTIDE SEQUENCE [LARGE SCALE GENOMIC DNA]</scope>
    <source>
        <strain evidence="1 2">B190/17</strain>
    </source>
</reference>
<evidence type="ECO:0000313" key="2">
    <source>
        <dbReference type="Proteomes" id="UP001619911"/>
    </source>
</evidence>
<dbReference type="Proteomes" id="UP001619911">
    <property type="component" value="Unassembled WGS sequence"/>
</dbReference>
<dbReference type="RefSeq" id="WP_404313771.1">
    <property type="nucleotide sequence ID" value="NZ_JAUIYO010000001.1"/>
</dbReference>
<protein>
    <submittedName>
        <fullName evidence="1">Uncharacterized protein</fullName>
    </submittedName>
</protein>
<gene>
    <name evidence="1" type="ORF">QYG89_01040</name>
</gene>
<accession>A0ABW8I480</accession>
<proteinExistence type="predicted"/>